<gene>
    <name evidence="2" type="ORF">J7I44_06325</name>
</gene>
<organism evidence="2 3">
    <name type="scientific">Frateuria flava</name>
    <dbReference type="NCBI Taxonomy" id="2821489"/>
    <lineage>
        <taxon>Bacteria</taxon>
        <taxon>Pseudomonadati</taxon>
        <taxon>Pseudomonadota</taxon>
        <taxon>Gammaproteobacteria</taxon>
        <taxon>Lysobacterales</taxon>
        <taxon>Rhodanobacteraceae</taxon>
        <taxon>Frateuria</taxon>
    </lineage>
</organism>
<dbReference type="Pfam" id="PF06904">
    <property type="entry name" value="Extensin-like_C"/>
    <property type="match status" value="1"/>
</dbReference>
<comment type="caution">
    <text evidence="2">The sequence shown here is derived from an EMBL/GenBank/DDBJ whole genome shotgun (WGS) entry which is preliminary data.</text>
</comment>
<keyword evidence="3" id="KW-1185">Reference proteome</keyword>
<proteinExistence type="predicted"/>
<accession>A0ABS4DLI6</accession>
<name>A0ABS4DLI6_9GAMM</name>
<evidence type="ECO:0000259" key="1">
    <source>
        <dbReference type="Pfam" id="PF06904"/>
    </source>
</evidence>
<reference evidence="2 3" key="1">
    <citation type="submission" date="2021-04" db="EMBL/GenBank/DDBJ databases">
        <authorList>
            <person name="Huq M.A."/>
        </authorList>
    </citation>
    <scope>NUCLEOTIDE SEQUENCE [LARGE SCALE GENOMIC DNA]</scope>
    <source>
        <strain evidence="2 3">MAH-13</strain>
    </source>
</reference>
<feature type="domain" description="Extensin-like C-terminal" evidence="1">
    <location>
        <begin position="57"/>
        <end position="229"/>
    </location>
</feature>
<sequence length="229" mass="25260">MRAFLLFLLLLALLALVWSRGWRPPDRYNPWAPLDLRAPPDLFFRYKLDRLGREPRACRAALAQAGARFTPLPDRDGPGACGWIDAVRLRGTGAAAIERPAIVSCPLAATLVLLDRQVLQPAARQLYGTAVRQADHVGSYACRNIYGRASAPLSRHARAAAIDLTGFVLADGHRLDIAGDWDARGRAGAFLHLVHNRACEVAGLVLGPDYNREHRSHFHVEAQGWGYCR</sequence>
<dbReference type="RefSeq" id="WP_209617589.1">
    <property type="nucleotide sequence ID" value="NZ_JAGJRS010000013.1"/>
</dbReference>
<evidence type="ECO:0000313" key="3">
    <source>
        <dbReference type="Proteomes" id="UP000823790"/>
    </source>
</evidence>
<dbReference type="Proteomes" id="UP000823790">
    <property type="component" value="Unassembled WGS sequence"/>
</dbReference>
<dbReference type="EMBL" id="JAGJRS010000013">
    <property type="protein sequence ID" value="MBP1473906.1"/>
    <property type="molecule type" value="Genomic_DNA"/>
</dbReference>
<protein>
    <submittedName>
        <fullName evidence="2">Extensin family protein</fullName>
    </submittedName>
</protein>
<dbReference type="InterPro" id="IPR009683">
    <property type="entry name" value="Extensin-like_C"/>
</dbReference>
<evidence type="ECO:0000313" key="2">
    <source>
        <dbReference type="EMBL" id="MBP1473906.1"/>
    </source>
</evidence>